<sequence length="155" mass="18573">MQKIGLGLDYNNICKDYNTVYLDRDNNDRETVKCMKSVMDWFNKFLSELMQTFDYGIYRMNQNVALELKEIVQKRFFFYSLEKEMIAQTFILQAEAKTFDSLAHWSKSRENTLLIKNDDEGEGIYFYFNENAEVHTWIEDKLKDYTLDSVPFEEV</sequence>
<reference evidence="1" key="1">
    <citation type="submission" date="2020-01" db="EMBL/GenBank/DDBJ databases">
        <authorList>
            <person name="Meier V. D."/>
            <person name="Meier V D."/>
        </authorList>
    </citation>
    <scope>NUCLEOTIDE SEQUENCE</scope>
    <source>
        <strain evidence="1">HLG_WM_MAG_05</strain>
    </source>
</reference>
<evidence type="ECO:0000313" key="1">
    <source>
        <dbReference type="EMBL" id="CAA6825250.1"/>
    </source>
</evidence>
<accession>A0A6S6U7L1</accession>
<name>A0A6S6U7L1_9BACT</name>
<dbReference type="AlphaFoldDB" id="A0A6S6U7L1"/>
<proteinExistence type="predicted"/>
<protein>
    <submittedName>
        <fullName evidence="1">Uncharacterized protein</fullName>
    </submittedName>
</protein>
<organism evidence="1">
    <name type="scientific">uncultured Sulfurovum sp</name>
    <dbReference type="NCBI Taxonomy" id="269237"/>
    <lineage>
        <taxon>Bacteria</taxon>
        <taxon>Pseudomonadati</taxon>
        <taxon>Campylobacterota</taxon>
        <taxon>Epsilonproteobacteria</taxon>
        <taxon>Campylobacterales</taxon>
        <taxon>Sulfurovaceae</taxon>
        <taxon>Sulfurovum</taxon>
        <taxon>environmental samples</taxon>
    </lineage>
</organism>
<dbReference type="EMBL" id="CACVAU010000080">
    <property type="protein sequence ID" value="CAA6825250.1"/>
    <property type="molecule type" value="Genomic_DNA"/>
</dbReference>
<gene>
    <name evidence="1" type="ORF">HELGO_WM22215</name>
</gene>